<dbReference type="EMBL" id="JARAKH010000006">
    <property type="protein sequence ID" value="KAK8403319.1"/>
    <property type="molecule type" value="Genomic_DNA"/>
</dbReference>
<reference evidence="1 2" key="1">
    <citation type="submission" date="2023-03" db="EMBL/GenBank/DDBJ databases">
        <title>High-quality genome of Scylla paramamosain provides insights in environmental adaptation.</title>
        <authorList>
            <person name="Zhang L."/>
        </authorList>
    </citation>
    <scope>NUCLEOTIDE SEQUENCE [LARGE SCALE GENOMIC DNA]</scope>
    <source>
        <strain evidence="1">LZ_2023a</strain>
        <tissue evidence="1">Muscle</tissue>
    </source>
</reference>
<comment type="caution">
    <text evidence="1">The sequence shown here is derived from an EMBL/GenBank/DDBJ whole genome shotgun (WGS) entry which is preliminary data.</text>
</comment>
<evidence type="ECO:0000313" key="2">
    <source>
        <dbReference type="Proteomes" id="UP001487740"/>
    </source>
</evidence>
<evidence type="ECO:0000313" key="1">
    <source>
        <dbReference type="EMBL" id="KAK8403319.1"/>
    </source>
</evidence>
<organism evidence="1 2">
    <name type="scientific">Scylla paramamosain</name>
    <name type="common">Mud crab</name>
    <dbReference type="NCBI Taxonomy" id="85552"/>
    <lineage>
        <taxon>Eukaryota</taxon>
        <taxon>Metazoa</taxon>
        <taxon>Ecdysozoa</taxon>
        <taxon>Arthropoda</taxon>
        <taxon>Crustacea</taxon>
        <taxon>Multicrustacea</taxon>
        <taxon>Malacostraca</taxon>
        <taxon>Eumalacostraca</taxon>
        <taxon>Eucarida</taxon>
        <taxon>Decapoda</taxon>
        <taxon>Pleocyemata</taxon>
        <taxon>Brachyura</taxon>
        <taxon>Eubrachyura</taxon>
        <taxon>Portunoidea</taxon>
        <taxon>Portunidae</taxon>
        <taxon>Portuninae</taxon>
        <taxon>Scylla</taxon>
    </lineage>
</organism>
<name>A0AAW0UT48_SCYPA</name>
<dbReference type="AlphaFoldDB" id="A0AAW0UT48"/>
<protein>
    <submittedName>
        <fullName evidence="1">Uncharacterized protein</fullName>
    </submittedName>
</protein>
<keyword evidence="2" id="KW-1185">Reference proteome</keyword>
<accession>A0AAW0UT48</accession>
<sequence>MRTRPGASEVVSGMEMNSVALNTGRSSGLEGGGVGGEGRAMRRECENVPWLCVLINHTSKGRSVECWREEKVRDQLACQGLTTTTAAAVKDKMMIEVRNLSAQSLSAGLES</sequence>
<dbReference type="Proteomes" id="UP001487740">
    <property type="component" value="Unassembled WGS sequence"/>
</dbReference>
<gene>
    <name evidence="1" type="ORF">O3P69_000439</name>
</gene>
<proteinExistence type="predicted"/>